<proteinExistence type="predicted"/>
<protein>
    <recommendedName>
        <fullName evidence="3">Protein kinase domain-containing protein</fullName>
    </recommendedName>
</protein>
<keyword evidence="2" id="KW-1133">Transmembrane helix</keyword>
<dbReference type="GO" id="GO:0005737">
    <property type="term" value="C:cytoplasm"/>
    <property type="evidence" value="ECO:0007669"/>
    <property type="project" value="TreeGrafter"/>
</dbReference>
<reference evidence="4 5" key="1">
    <citation type="submission" date="2020-08" db="EMBL/GenBank/DDBJ databases">
        <title>Sequencing the genomes of 1000 actinobacteria strains.</title>
        <authorList>
            <person name="Klenk H.-P."/>
        </authorList>
    </citation>
    <scope>NUCLEOTIDE SEQUENCE [LARGE SCALE GENOMIC DNA]</scope>
    <source>
        <strain evidence="4 5">DSM 45272</strain>
    </source>
</reference>
<evidence type="ECO:0000313" key="4">
    <source>
        <dbReference type="EMBL" id="MBB5858212.1"/>
    </source>
</evidence>
<feature type="compositionally biased region" description="Polar residues" evidence="1">
    <location>
        <begin position="478"/>
        <end position="487"/>
    </location>
</feature>
<organism evidence="4 5">
    <name type="scientific">Amycolatopsis umgeniensis</name>
    <dbReference type="NCBI Taxonomy" id="336628"/>
    <lineage>
        <taxon>Bacteria</taxon>
        <taxon>Bacillati</taxon>
        <taxon>Actinomycetota</taxon>
        <taxon>Actinomycetes</taxon>
        <taxon>Pseudonocardiales</taxon>
        <taxon>Pseudonocardiaceae</taxon>
        <taxon>Amycolatopsis</taxon>
    </lineage>
</organism>
<accession>A0A841BI53</accession>
<comment type="caution">
    <text evidence="4">The sequence shown here is derived from an EMBL/GenBank/DDBJ whole genome shotgun (WGS) entry which is preliminary data.</text>
</comment>
<keyword evidence="2" id="KW-0472">Membrane</keyword>
<dbReference type="InterPro" id="IPR011009">
    <property type="entry name" value="Kinase-like_dom_sf"/>
</dbReference>
<feature type="domain" description="Protein kinase" evidence="3">
    <location>
        <begin position="1"/>
        <end position="201"/>
    </location>
</feature>
<dbReference type="Proteomes" id="UP000580861">
    <property type="component" value="Unassembled WGS sequence"/>
</dbReference>
<feature type="compositionally biased region" description="Low complexity" evidence="1">
    <location>
        <begin position="488"/>
        <end position="499"/>
    </location>
</feature>
<keyword evidence="5" id="KW-1185">Reference proteome</keyword>
<dbReference type="PROSITE" id="PS50011">
    <property type="entry name" value="PROTEIN_KINASE_DOM"/>
    <property type="match status" value="1"/>
</dbReference>
<evidence type="ECO:0000259" key="3">
    <source>
        <dbReference type="PROSITE" id="PS50011"/>
    </source>
</evidence>
<evidence type="ECO:0000313" key="5">
    <source>
        <dbReference type="Proteomes" id="UP000580861"/>
    </source>
</evidence>
<dbReference type="Gene3D" id="1.10.510.10">
    <property type="entry name" value="Transferase(Phosphotransferase) domain 1"/>
    <property type="match status" value="2"/>
</dbReference>
<evidence type="ECO:0000256" key="2">
    <source>
        <dbReference type="SAM" id="Phobius"/>
    </source>
</evidence>
<dbReference type="InterPro" id="IPR053235">
    <property type="entry name" value="Ser_Thr_kinase"/>
</dbReference>
<sequence>MVALKQSHTGDDGQIRGEARIGAGLHHPNFVIVFDVVLDDDIRWLVMECLPSRSLSEIIEADGCLTPTAARIGAQLANALVGEDGTAKLTDLGIAHWAEVTRTGGGQVDGTPGYLAPEVADGQEAQAAADVFSLGATLFAALTGYSPCGPSEQGPTVQLRRAASGDMDPLPEAGDLTPVLATVLDALPSRRPAARMVKRLLEDITGEGAPLAPLADPRHRRGPVPTRLLLACIALVVALTAGFAIGSAWRSPVVQERAVLEQSKIGGMGDERTADPCSLIEPASLARFGDVKLDTEFGPFYNCFVRVRLSPDEADVAEVRVELRGVLDPPPPDYRRGRLGPIQRPAQANGECPRYIWMPDGHEVGVFARHRENRPTDLCGMAEAVASGVITVLAAGEIPRRPVATADSLRRLSACDLLEPADTTAVLGVAGVKPEPDFGQWTCYWEQAPLQVIVDFHRNRPRSLDRTTRRSRWAPGMPSSNPTSWPETTTSAAKSRSSTGDTVPRTRPTACGSRLPT</sequence>
<dbReference type="AlphaFoldDB" id="A0A841BI53"/>
<feature type="transmembrane region" description="Helical" evidence="2">
    <location>
        <begin position="228"/>
        <end position="249"/>
    </location>
</feature>
<feature type="region of interest" description="Disordered" evidence="1">
    <location>
        <begin position="464"/>
        <end position="517"/>
    </location>
</feature>
<name>A0A841BI53_9PSEU</name>
<dbReference type="CDD" id="cd14014">
    <property type="entry name" value="STKc_PknB_like"/>
    <property type="match status" value="1"/>
</dbReference>
<dbReference type="InterPro" id="IPR000719">
    <property type="entry name" value="Prot_kinase_dom"/>
</dbReference>
<dbReference type="PANTHER" id="PTHR24361">
    <property type="entry name" value="MITOGEN-ACTIVATED KINASE KINASE KINASE"/>
    <property type="match status" value="1"/>
</dbReference>
<gene>
    <name evidence="4" type="ORF">HDA45_008299</name>
</gene>
<dbReference type="EMBL" id="JACHMX010000001">
    <property type="protein sequence ID" value="MBB5858212.1"/>
    <property type="molecule type" value="Genomic_DNA"/>
</dbReference>
<dbReference type="SUPFAM" id="SSF56112">
    <property type="entry name" value="Protein kinase-like (PK-like)"/>
    <property type="match status" value="1"/>
</dbReference>
<dbReference type="Pfam" id="PF00069">
    <property type="entry name" value="Pkinase"/>
    <property type="match status" value="1"/>
</dbReference>
<evidence type="ECO:0000256" key="1">
    <source>
        <dbReference type="SAM" id="MobiDB-lite"/>
    </source>
</evidence>
<dbReference type="RefSeq" id="WP_184904955.1">
    <property type="nucleotide sequence ID" value="NZ_JACHMX010000001.1"/>
</dbReference>
<keyword evidence="2" id="KW-0812">Transmembrane</keyword>
<dbReference type="GO" id="GO:0005524">
    <property type="term" value="F:ATP binding"/>
    <property type="evidence" value="ECO:0007669"/>
    <property type="project" value="InterPro"/>
</dbReference>
<dbReference type="GO" id="GO:0004674">
    <property type="term" value="F:protein serine/threonine kinase activity"/>
    <property type="evidence" value="ECO:0007669"/>
    <property type="project" value="TreeGrafter"/>
</dbReference>